<reference evidence="2" key="1">
    <citation type="submission" date="2014-09" db="EMBL/GenBank/DDBJ databases">
        <title>Genome sequence of the luminous mushroom Mycena chlorophos for searching fungal bioluminescence genes.</title>
        <authorList>
            <person name="Tanaka Y."/>
            <person name="Kasuga D."/>
            <person name="Oba Y."/>
            <person name="Hase S."/>
            <person name="Sato K."/>
            <person name="Oba Y."/>
            <person name="Sakakibara Y."/>
        </authorList>
    </citation>
    <scope>NUCLEOTIDE SEQUENCE</scope>
</reference>
<feature type="region of interest" description="Disordered" evidence="1">
    <location>
        <begin position="306"/>
        <end position="337"/>
    </location>
</feature>
<dbReference type="Proteomes" id="UP000815677">
    <property type="component" value="Unassembled WGS sequence"/>
</dbReference>
<evidence type="ECO:0000313" key="3">
    <source>
        <dbReference type="Proteomes" id="UP000815677"/>
    </source>
</evidence>
<feature type="region of interest" description="Disordered" evidence="1">
    <location>
        <begin position="209"/>
        <end position="250"/>
    </location>
</feature>
<feature type="compositionally biased region" description="Pro residues" evidence="1">
    <location>
        <begin position="312"/>
        <end position="322"/>
    </location>
</feature>
<dbReference type="PANTHER" id="PTHR47481:SF7">
    <property type="entry name" value="CCHC-TYPE DOMAIN-CONTAINING PROTEIN"/>
    <property type="match status" value="1"/>
</dbReference>
<gene>
    <name evidence="2" type="ORF">MCHLO_06873</name>
</gene>
<sequence length="337" mass="36838">MAAPFSLLTLAGSVDELTGQANFHTWKDEILVVFNADGESADIVNGTTPIPADATEAAAWTKKDKAAMTIMWARMSKEVRAEAKGVTSGSVLYAKLKTKYEKSTWSRRVTLRTAFHNVRHDTTKPIEDYVTAVTSLRDQLEALGEKVSDNYFKDVLLANLNPLYVAVRNSLLAQPTGESDLATVKSVISGALYINDDNIKTEPEDTALAIRNGNGSTGGKRAFASSGSVSGRSGNSAAHTSGQSESHGIDKNGYRWCDPTNENHCHRCGRTNHIAARCVADMPKDIKAWVLNRLGSDERTNMVWDSSYVTRPPTPPPRPRPSSPSSRLSWRADHFED</sequence>
<dbReference type="PANTHER" id="PTHR47481">
    <property type="match status" value="1"/>
</dbReference>
<evidence type="ECO:0000256" key="1">
    <source>
        <dbReference type="SAM" id="MobiDB-lite"/>
    </source>
</evidence>
<dbReference type="Pfam" id="PF14223">
    <property type="entry name" value="Retrotran_gag_2"/>
    <property type="match status" value="1"/>
</dbReference>
<name>A0ABQ0LEN5_MYCCL</name>
<organism evidence="2 3">
    <name type="scientific">Mycena chlorophos</name>
    <name type="common">Agaric fungus</name>
    <name type="synonym">Agaricus chlorophos</name>
    <dbReference type="NCBI Taxonomy" id="658473"/>
    <lineage>
        <taxon>Eukaryota</taxon>
        <taxon>Fungi</taxon>
        <taxon>Dikarya</taxon>
        <taxon>Basidiomycota</taxon>
        <taxon>Agaricomycotina</taxon>
        <taxon>Agaricomycetes</taxon>
        <taxon>Agaricomycetidae</taxon>
        <taxon>Agaricales</taxon>
        <taxon>Marasmiineae</taxon>
        <taxon>Mycenaceae</taxon>
        <taxon>Mycena</taxon>
    </lineage>
</organism>
<protein>
    <recommendedName>
        <fullName evidence="4">CCHC-type domain-containing protein</fullName>
    </recommendedName>
</protein>
<evidence type="ECO:0008006" key="4">
    <source>
        <dbReference type="Google" id="ProtNLM"/>
    </source>
</evidence>
<accession>A0ABQ0LEN5</accession>
<feature type="compositionally biased region" description="Low complexity" evidence="1">
    <location>
        <begin position="224"/>
        <end position="238"/>
    </location>
</feature>
<proteinExistence type="predicted"/>
<dbReference type="EMBL" id="DF845642">
    <property type="protein sequence ID" value="GAT49568.1"/>
    <property type="molecule type" value="Genomic_DNA"/>
</dbReference>
<evidence type="ECO:0000313" key="2">
    <source>
        <dbReference type="EMBL" id="GAT49568.1"/>
    </source>
</evidence>
<keyword evidence="3" id="KW-1185">Reference proteome</keyword>